<reference evidence="2" key="2">
    <citation type="submission" date="2022-06" db="EMBL/GenBank/DDBJ databases">
        <title>Thermospira aquatica gen. nov., sp. nov.</title>
        <authorList>
            <person name="Ben Ali Gam Z."/>
            <person name="Labat M."/>
        </authorList>
    </citation>
    <scope>NUCLEOTIDE SEQUENCE</scope>
    <source>
        <strain evidence="2">F1F22</strain>
    </source>
</reference>
<evidence type="ECO:0000313" key="2">
    <source>
        <dbReference type="EMBL" id="URA09742.1"/>
    </source>
</evidence>
<dbReference type="Gene3D" id="3.10.350.10">
    <property type="entry name" value="LysM domain"/>
    <property type="match status" value="1"/>
</dbReference>
<dbReference type="PANTHER" id="PTHR34700">
    <property type="entry name" value="POTASSIUM BINDING PROTEIN KBP"/>
    <property type="match status" value="1"/>
</dbReference>
<dbReference type="PANTHER" id="PTHR34700:SF4">
    <property type="entry name" value="PHAGE-LIKE ELEMENT PBSX PROTEIN XKDP"/>
    <property type="match status" value="1"/>
</dbReference>
<accession>A0AAX3BBS5</accession>
<dbReference type="PROSITE" id="PS51782">
    <property type="entry name" value="LYSM"/>
    <property type="match status" value="1"/>
</dbReference>
<dbReference type="Gene3D" id="1.20.1270.390">
    <property type="match status" value="1"/>
</dbReference>
<reference evidence="2" key="1">
    <citation type="submission" date="2021-04" db="EMBL/GenBank/DDBJ databases">
        <authorList>
            <person name="Postec A."/>
        </authorList>
    </citation>
    <scope>NUCLEOTIDE SEQUENCE</scope>
    <source>
        <strain evidence="2">F1F22</strain>
    </source>
</reference>
<dbReference type="InterPro" id="IPR052196">
    <property type="entry name" value="Bact_Kbp"/>
</dbReference>
<dbReference type="RefSeq" id="WP_271434877.1">
    <property type="nucleotide sequence ID" value="NZ_CP073355.1"/>
</dbReference>
<sequence>MRKLLVTLSIIGMVLWFAGCSSVPKKELEEAKKAIEQAQAVDAALFASSELAAAQNDYDAANKFVENKKNKEAKEKAVSSKQKADEAYSLARERRAEDIYQKNVALMNQIKENFGEKRAPEAYEDAVSSFNAFEQTYAKKDPDATYQEGSKLYEKLSPLAQKLLADVEQATAAVTAAQDKYYAAENRDIVKTYASKELSDAAVILQRAKEALANGDLEEAISLAQQASALIDGAITKAEQAYQQELASQQQVSPAEGNINTNKQKAEQYIDEAKKKLEELKKRRGSSYLPLEASFTYVAAGEGEEEVNDAMVEKYIKLAEDAYAREEYLDAIDYAREAIRLADMLLAMETAATYTVKLNPANRDCLWKIAGYMYNNRYWLWPMIWRANKYQIKDPDLIYPGQVFKIPPMVGEGK</sequence>
<dbReference type="InterPro" id="IPR018392">
    <property type="entry name" value="LysM"/>
</dbReference>
<feature type="domain" description="LysM" evidence="1">
    <location>
        <begin position="352"/>
        <end position="406"/>
    </location>
</feature>
<protein>
    <submittedName>
        <fullName evidence="2">DUF4398 domain-containing protein</fullName>
    </submittedName>
</protein>
<dbReference type="CDD" id="cd00118">
    <property type="entry name" value="LysM"/>
    <property type="match status" value="1"/>
</dbReference>
<name>A0AAX3BBS5_9SPIR</name>
<dbReference type="EMBL" id="CP073355">
    <property type="protein sequence ID" value="URA09742.1"/>
    <property type="molecule type" value="Genomic_DNA"/>
</dbReference>
<dbReference type="PROSITE" id="PS51257">
    <property type="entry name" value="PROKAR_LIPOPROTEIN"/>
    <property type="match status" value="1"/>
</dbReference>
<dbReference type="Proteomes" id="UP001056539">
    <property type="component" value="Chromosome"/>
</dbReference>
<evidence type="ECO:0000259" key="1">
    <source>
        <dbReference type="PROSITE" id="PS51782"/>
    </source>
</evidence>
<evidence type="ECO:0000313" key="3">
    <source>
        <dbReference type="Proteomes" id="UP001056539"/>
    </source>
</evidence>
<dbReference type="AlphaFoldDB" id="A0AAX3BBS5"/>
<organism evidence="2 3">
    <name type="scientific">Thermospira aquatica</name>
    <dbReference type="NCBI Taxonomy" id="2828656"/>
    <lineage>
        <taxon>Bacteria</taxon>
        <taxon>Pseudomonadati</taxon>
        <taxon>Spirochaetota</taxon>
        <taxon>Spirochaetia</taxon>
        <taxon>Brevinematales</taxon>
        <taxon>Thermospiraceae</taxon>
        <taxon>Thermospira</taxon>
    </lineage>
</organism>
<keyword evidence="3" id="KW-1185">Reference proteome</keyword>
<gene>
    <name evidence="2" type="ORF">KDW03_09675</name>
</gene>
<proteinExistence type="predicted"/>
<dbReference type="InterPro" id="IPR036779">
    <property type="entry name" value="LysM_dom_sf"/>
</dbReference>
<dbReference type="KEGG" id="taqu:KDW03_09675"/>